<accession>E1QK96</accession>
<dbReference type="KEGG" id="dbr:Deba_2635"/>
<dbReference type="OrthoDB" id="5515313at2"/>
<dbReference type="RefSeq" id="WP_013259428.1">
    <property type="nucleotide sequence ID" value="NC_014365.1"/>
</dbReference>
<reference evidence="1 2" key="1">
    <citation type="journal article" date="2010" name="Stand. Genomic Sci.">
        <title>Complete genome sequence of Desulfarculus baarsii type strain (2st14).</title>
        <authorList>
            <person name="Sun H."/>
            <person name="Spring S."/>
            <person name="Lapidus A."/>
            <person name="Davenport K."/>
            <person name="Del Rio T.G."/>
            <person name="Tice H."/>
            <person name="Nolan M."/>
            <person name="Copeland A."/>
            <person name="Cheng J.F."/>
            <person name="Lucas S."/>
            <person name="Tapia R."/>
            <person name="Goodwin L."/>
            <person name="Pitluck S."/>
            <person name="Ivanova N."/>
            <person name="Pagani I."/>
            <person name="Mavromatis K."/>
            <person name="Ovchinnikova G."/>
            <person name="Pati A."/>
            <person name="Chen A."/>
            <person name="Palaniappan K."/>
            <person name="Hauser L."/>
            <person name="Chang Y.J."/>
            <person name="Jeffries C.D."/>
            <person name="Detter J.C."/>
            <person name="Han C."/>
            <person name="Rohde M."/>
            <person name="Brambilla E."/>
            <person name="Goker M."/>
            <person name="Woyke T."/>
            <person name="Bristow J."/>
            <person name="Eisen J.A."/>
            <person name="Markowitz V."/>
            <person name="Hugenholtz P."/>
            <person name="Kyrpides N.C."/>
            <person name="Klenk H.P."/>
            <person name="Land M."/>
        </authorList>
    </citation>
    <scope>NUCLEOTIDE SEQUENCE [LARGE SCALE GENOMIC DNA]</scope>
    <source>
        <strain evidence="2">ATCC 33931 / DSM 2075 / LMG 7858 / VKM B-1802 / 2st14</strain>
    </source>
</reference>
<dbReference type="Proteomes" id="UP000009047">
    <property type="component" value="Chromosome"/>
</dbReference>
<dbReference type="eggNOG" id="ENOG503396C">
    <property type="taxonomic scope" value="Bacteria"/>
</dbReference>
<gene>
    <name evidence="1" type="ordered locus">Deba_2635</name>
</gene>
<sequence length="178" mass="19843">MGEVVDLGGARREKAAASAFARWEKRLGHAPVADERLGQLPDGVLSQLAELDQTATLALYDVVLGVRGWGAGEAFSYLEPAKKMEALDAFLFLADQVRFEVMRRLGWLRGIAAERHGICDLALHSRRIQAQHSPALPELTSAYPRFEEMQKRLRLEPEAAIRSLIPEALAIFRRRAGR</sequence>
<proteinExistence type="predicted"/>
<dbReference type="STRING" id="644282.Deba_2635"/>
<evidence type="ECO:0000313" key="1">
    <source>
        <dbReference type="EMBL" id="ADK85989.1"/>
    </source>
</evidence>
<dbReference type="AlphaFoldDB" id="E1QK96"/>
<keyword evidence="2" id="KW-1185">Reference proteome</keyword>
<evidence type="ECO:0000313" key="2">
    <source>
        <dbReference type="Proteomes" id="UP000009047"/>
    </source>
</evidence>
<protein>
    <submittedName>
        <fullName evidence="1">Uncharacterized protein</fullName>
    </submittedName>
</protein>
<name>E1QK96_DESB2</name>
<dbReference type="EMBL" id="CP002085">
    <property type="protein sequence ID" value="ADK85989.1"/>
    <property type="molecule type" value="Genomic_DNA"/>
</dbReference>
<dbReference type="HOGENOM" id="CLU_1508271_0_0_7"/>
<organism evidence="1 2">
    <name type="scientific">Desulfarculus baarsii (strain ATCC 33931 / DSM 2075 / LMG 7858 / VKM B-1802 / 2st14)</name>
    <dbReference type="NCBI Taxonomy" id="644282"/>
    <lineage>
        <taxon>Bacteria</taxon>
        <taxon>Pseudomonadati</taxon>
        <taxon>Thermodesulfobacteriota</taxon>
        <taxon>Desulfarculia</taxon>
        <taxon>Desulfarculales</taxon>
        <taxon>Desulfarculaceae</taxon>
        <taxon>Desulfarculus</taxon>
    </lineage>
</organism>